<proteinExistence type="predicted"/>
<evidence type="ECO:0000313" key="2">
    <source>
        <dbReference type="Proteomes" id="UP000078343"/>
    </source>
</evidence>
<keyword evidence="2" id="KW-1185">Reference proteome</keyword>
<comment type="caution">
    <text evidence="1">The sequence shown here is derived from an EMBL/GenBank/DDBJ whole genome shotgun (WGS) entry which is preliminary data.</text>
</comment>
<dbReference type="GeneID" id="30007669"/>
<dbReference type="RefSeq" id="XP_018694665.1">
    <property type="nucleotide sequence ID" value="XM_018835015.1"/>
</dbReference>
<name>A0A178ZNA3_9EURO</name>
<dbReference type="AlphaFoldDB" id="A0A178ZNA3"/>
<dbReference type="Proteomes" id="UP000078343">
    <property type="component" value="Unassembled WGS sequence"/>
</dbReference>
<gene>
    <name evidence="1" type="ORF">AYL99_03499</name>
</gene>
<sequence>MGKTVALGLKILIDKVHEGTLPASRFATDPKDFLTGPKPFNEHIGFGTPMTSSALACRIEYPALGLAEVDDTPLNHVASFFHLRKGQSVKQTASGRILSLILQILCLHMLLLSRFLEYGILAVEAVTVWSELR</sequence>
<dbReference type="EMBL" id="LVYI01000003">
    <property type="protein sequence ID" value="OAP61298.1"/>
    <property type="molecule type" value="Genomic_DNA"/>
</dbReference>
<evidence type="ECO:0000313" key="1">
    <source>
        <dbReference type="EMBL" id="OAP61298.1"/>
    </source>
</evidence>
<organism evidence="1 2">
    <name type="scientific">Fonsecaea erecta</name>
    <dbReference type="NCBI Taxonomy" id="1367422"/>
    <lineage>
        <taxon>Eukaryota</taxon>
        <taxon>Fungi</taxon>
        <taxon>Dikarya</taxon>
        <taxon>Ascomycota</taxon>
        <taxon>Pezizomycotina</taxon>
        <taxon>Eurotiomycetes</taxon>
        <taxon>Chaetothyriomycetidae</taxon>
        <taxon>Chaetothyriales</taxon>
        <taxon>Herpotrichiellaceae</taxon>
        <taxon>Fonsecaea</taxon>
    </lineage>
</organism>
<accession>A0A178ZNA3</accession>
<protein>
    <submittedName>
        <fullName evidence="1">Uncharacterized protein</fullName>
    </submittedName>
</protein>
<reference evidence="1 2" key="1">
    <citation type="submission" date="2016-04" db="EMBL/GenBank/DDBJ databases">
        <title>Draft genome of Fonsecaea erecta CBS 125763.</title>
        <authorList>
            <person name="Weiss V.A."/>
            <person name="Vicente V.A."/>
            <person name="Raittz R.T."/>
            <person name="Moreno L.F."/>
            <person name="De Souza E.M."/>
            <person name="Pedrosa F.O."/>
            <person name="Steffens M.B."/>
            <person name="Faoro H."/>
            <person name="Tadra-Sfeir M.Z."/>
            <person name="Najafzadeh M.J."/>
            <person name="Felipe M.S."/>
            <person name="Teixeira M."/>
            <person name="Sun J."/>
            <person name="Xi L."/>
            <person name="Gomes R."/>
            <person name="De Azevedo C.M."/>
            <person name="Salgado C.G."/>
            <person name="Da Silva M.B."/>
            <person name="Nascimento M.F."/>
            <person name="Queiroz-Telles F."/>
            <person name="Attili D.S."/>
            <person name="Gorbushina A."/>
        </authorList>
    </citation>
    <scope>NUCLEOTIDE SEQUENCE [LARGE SCALE GENOMIC DNA]</scope>
    <source>
        <strain evidence="1 2">CBS 125763</strain>
    </source>
</reference>